<dbReference type="InterPro" id="IPR035940">
    <property type="entry name" value="CAP_sf"/>
</dbReference>
<proteinExistence type="predicted"/>
<feature type="domain" description="Ice-binding protein C-terminal" evidence="2">
    <location>
        <begin position="154"/>
        <end position="175"/>
    </location>
</feature>
<feature type="domain" description="SCP" evidence="1">
    <location>
        <begin position="21"/>
        <end position="140"/>
    </location>
</feature>
<dbReference type="OrthoDB" id="68195at2"/>
<sequence>MVASPVAWASDGTEAFEAKVLELINAQRMLAGLQALWQDTSLQAAADAHSLDMAANNCFSHDSCNGTSFATRVRGYYSANTSLGEIIAAGYATPEAVVAGWMNSPGHRANILGDAYKVAGVGLVNGTANSSYRTYWTVDFGGATTSTSVQPVLVPEASSWVMMAMGLVGIAAVRRARSA</sequence>
<dbReference type="SUPFAM" id="SSF55797">
    <property type="entry name" value="PR-1-like"/>
    <property type="match status" value="1"/>
</dbReference>
<dbReference type="PANTHER" id="PTHR31157:SF1">
    <property type="entry name" value="SCP DOMAIN-CONTAINING PROTEIN"/>
    <property type="match status" value="1"/>
</dbReference>
<dbReference type="Pfam" id="PF00188">
    <property type="entry name" value="CAP"/>
    <property type="match status" value="1"/>
</dbReference>
<gene>
    <name evidence="3" type="ORF">EYS42_07235</name>
</gene>
<dbReference type="EMBL" id="SIXI01000002">
    <property type="protein sequence ID" value="TBO32947.1"/>
    <property type="molecule type" value="Genomic_DNA"/>
</dbReference>
<evidence type="ECO:0000313" key="3">
    <source>
        <dbReference type="EMBL" id="TBO32947.1"/>
    </source>
</evidence>
<dbReference type="Pfam" id="PF07589">
    <property type="entry name" value="PEP-CTERM"/>
    <property type="match status" value="1"/>
</dbReference>
<evidence type="ECO:0000259" key="2">
    <source>
        <dbReference type="Pfam" id="PF07589"/>
    </source>
</evidence>
<dbReference type="Gene3D" id="3.40.33.10">
    <property type="entry name" value="CAP"/>
    <property type="match status" value="1"/>
</dbReference>
<comment type="caution">
    <text evidence="3">The sequence shown here is derived from an EMBL/GenBank/DDBJ whole genome shotgun (WGS) entry which is preliminary data.</text>
</comment>
<dbReference type="InterPro" id="IPR014044">
    <property type="entry name" value="CAP_dom"/>
</dbReference>
<protein>
    <submittedName>
        <fullName evidence="3">CAP domain-containing protein</fullName>
    </submittedName>
</protein>
<dbReference type="Proteomes" id="UP000292120">
    <property type="component" value="Unassembled WGS sequence"/>
</dbReference>
<dbReference type="CDD" id="cd05379">
    <property type="entry name" value="CAP_bacterial"/>
    <property type="match status" value="1"/>
</dbReference>
<evidence type="ECO:0000259" key="1">
    <source>
        <dbReference type="Pfam" id="PF00188"/>
    </source>
</evidence>
<reference evidence="3 4" key="1">
    <citation type="submission" date="2019-02" db="EMBL/GenBank/DDBJ databases">
        <title>Aquabacterium sp. strain KMB7.</title>
        <authorList>
            <person name="Chen W.-M."/>
        </authorList>
    </citation>
    <scope>NUCLEOTIDE SEQUENCE [LARGE SCALE GENOMIC DNA]</scope>
    <source>
        <strain evidence="3 4">KMB7</strain>
    </source>
</reference>
<dbReference type="InterPro" id="IPR013424">
    <property type="entry name" value="Ice-binding_C"/>
</dbReference>
<dbReference type="PANTHER" id="PTHR31157">
    <property type="entry name" value="SCP DOMAIN-CONTAINING PROTEIN"/>
    <property type="match status" value="1"/>
</dbReference>
<dbReference type="AlphaFoldDB" id="A0A4Q9H5S8"/>
<accession>A0A4Q9H5S8</accession>
<organism evidence="3 4">
    <name type="scientific">Aquabacterium lacunae</name>
    <dbReference type="NCBI Taxonomy" id="2528630"/>
    <lineage>
        <taxon>Bacteria</taxon>
        <taxon>Pseudomonadati</taxon>
        <taxon>Pseudomonadota</taxon>
        <taxon>Betaproteobacteria</taxon>
        <taxon>Burkholderiales</taxon>
        <taxon>Aquabacterium</taxon>
    </lineage>
</organism>
<keyword evidence="4" id="KW-1185">Reference proteome</keyword>
<evidence type="ECO:0000313" key="4">
    <source>
        <dbReference type="Proteomes" id="UP000292120"/>
    </source>
</evidence>
<name>A0A4Q9H5S8_9BURK</name>